<dbReference type="AlphaFoldDB" id="A0A9D1UQH5"/>
<accession>A0A9D1UQH5</accession>
<comment type="caution">
    <text evidence="1">The sequence shown here is derived from an EMBL/GenBank/DDBJ whole genome shotgun (WGS) entry which is preliminary data.</text>
</comment>
<dbReference type="EMBL" id="DXFZ01000102">
    <property type="protein sequence ID" value="HIW96479.1"/>
    <property type="molecule type" value="Genomic_DNA"/>
</dbReference>
<dbReference type="InterPro" id="IPR029039">
    <property type="entry name" value="Flavoprotein-like_sf"/>
</dbReference>
<reference evidence="1" key="2">
    <citation type="submission" date="2021-04" db="EMBL/GenBank/DDBJ databases">
        <authorList>
            <person name="Gilroy R."/>
        </authorList>
    </citation>
    <scope>NUCLEOTIDE SEQUENCE</scope>
    <source>
        <strain evidence="1">4376</strain>
    </source>
</reference>
<dbReference type="SUPFAM" id="SSF52218">
    <property type="entry name" value="Flavoproteins"/>
    <property type="match status" value="1"/>
</dbReference>
<organism evidence="1 2">
    <name type="scientific">Candidatus Corynebacterium gallistercoris</name>
    <dbReference type="NCBI Taxonomy" id="2838530"/>
    <lineage>
        <taxon>Bacteria</taxon>
        <taxon>Bacillati</taxon>
        <taxon>Actinomycetota</taxon>
        <taxon>Actinomycetes</taxon>
        <taxon>Mycobacteriales</taxon>
        <taxon>Corynebacteriaceae</taxon>
        <taxon>Corynebacterium</taxon>
    </lineage>
</organism>
<evidence type="ECO:0000313" key="2">
    <source>
        <dbReference type="Proteomes" id="UP000824189"/>
    </source>
</evidence>
<protein>
    <submittedName>
        <fullName evidence="1">NAD(P)H-dependent oxidoreductase</fullName>
    </submittedName>
</protein>
<gene>
    <name evidence="1" type="ORF">H9867_08400</name>
</gene>
<reference evidence="1" key="1">
    <citation type="journal article" date="2021" name="PeerJ">
        <title>Extensive microbial diversity within the chicken gut microbiome revealed by metagenomics and culture.</title>
        <authorList>
            <person name="Gilroy R."/>
            <person name="Ravi A."/>
            <person name="Getino M."/>
            <person name="Pursley I."/>
            <person name="Horton D.L."/>
            <person name="Alikhan N.F."/>
            <person name="Baker D."/>
            <person name="Gharbi K."/>
            <person name="Hall N."/>
            <person name="Watson M."/>
            <person name="Adriaenssens E.M."/>
            <person name="Foster-Nyarko E."/>
            <person name="Jarju S."/>
            <person name="Secka A."/>
            <person name="Antonio M."/>
            <person name="Oren A."/>
            <person name="Chaudhuri R.R."/>
            <person name="La Ragione R."/>
            <person name="Hildebrand F."/>
            <person name="Pallen M.J."/>
        </authorList>
    </citation>
    <scope>NUCLEOTIDE SEQUENCE</scope>
    <source>
        <strain evidence="1">4376</strain>
    </source>
</reference>
<evidence type="ECO:0000313" key="1">
    <source>
        <dbReference type="EMBL" id="HIW96479.1"/>
    </source>
</evidence>
<proteinExistence type="predicted"/>
<sequence length="168" mass="17739">MVRMGTRNVLIVHHSPTEKLQAIADVVIGAAREAVDFLNSDGTPTSLTIRHALEPDVDELLAADAVIFGTSANFGYISGALKHYFDSTFVAYTEAQERGEVSKGLPVSWWIRGGYDTTGAAKAMEAITTGMNVQVAAEPVEFTGDLAGHEEALATMAQSVVGAVVASQ</sequence>
<dbReference type="Gene3D" id="3.40.50.360">
    <property type="match status" value="1"/>
</dbReference>
<dbReference type="Proteomes" id="UP000824189">
    <property type="component" value="Unassembled WGS sequence"/>
</dbReference>
<name>A0A9D1UQH5_9CORY</name>